<protein>
    <submittedName>
        <fullName evidence="1">Uncharacterized protein</fullName>
    </submittedName>
</protein>
<evidence type="ECO:0000313" key="2">
    <source>
        <dbReference type="Proteomes" id="UP000276133"/>
    </source>
</evidence>
<accession>A0A3M7RU01</accession>
<organism evidence="1 2">
    <name type="scientific">Brachionus plicatilis</name>
    <name type="common">Marine rotifer</name>
    <name type="synonym">Brachionus muelleri</name>
    <dbReference type="NCBI Taxonomy" id="10195"/>
    <lineage>
        <taxon>Eukaryota</taxon>
        <taxon>Metazoa</taxon>
        <taxon>Spiralia</taxon>
        <taxon>Gnathifera</taxon>
        <taxon>Rotifera</taxon>
        <taxon>Eurotatoria</taxon>
        <taxon>Monogononta</taxon>
        <taxon>Pseudotrocha</taxon>
        <taxon>Ploima</taxon>
        <taxon>Brachionidae</taxon>
        <taxon>Brachionus</taxon>
    </lineage>
</organism>
<dbReference type="AlphaFoldDB" id="A0A3M7RU01"/>
<name>A0A3M7RU01_BRAPC</name>
<evidence type="ECO:0000313" key="1">
    <source>
        <dbReference type="EMBL" id="RNA27041.1"/>
    </source>
</evidence>
<sequence length="112" mass="12628">MTCNIDHKKSNVQFILHCSISNNMSLKQSEFYCTLSCVAPSLHQLKNHMIEVNTFVKTSRAFVKDLEIALEQRFEGIFSTVNGKNACGNLQIVHGLLQVFLIRNSNLIGSKQ</sequence>
<proteinExistence type="predicted"/>
<dbReference type="OrthoDB" id="1607513at2759"/>
<dbReference type="EMBL" id="REGN01002609">
    <property type="protein sequence ID" value="RNA27041.1"/>
    <property type="molecule type" value="Genomic_DNA"/>
</dbReference>
<dbReference type="Proteomes" id="UP000276133">
    <property type="component" value="Unassembled WGS sequence"/>
</dbReference>
<gene>
    <name evidence="1" type="ORF">BpHYR1_023640</name>
</gene>
<keyword evidence="2" id="KW-1185">Reference proteome</keyword>
<comment type="caution">
    <text evidence="1">The sequence shown here is derived from an EMBL/GenBank/DDBJ whole genome shotgun (WGS) entry which is preliminary data.</text>
</comment>
<reference evidence="1 2" key="1">
    <citation type="journal article" date="2018" name="Sci. Rep.">
        <title>Genomic signatures of local adaptation to the degree of environmental predictability in rotifers.</title>
        <authorList>
            <person name="Franch-Gras L."/>
            <person name="Hahn C."/>
            <person name="Garcia-Roger E.M."/>
            <person name="Carmona M.J."/>
            <person name="Serra M."/>
            <person name="Gomez A."/>
        </authorList>
    </citation>
    <scope>NUCLEOTIDE SEQUENCE [LARGE SCALE GENOMIC DNA]</scope>
    <source>
        <strain evidence="1">HYR1</strain>
    </source>
</reference>